<sequence>MVRMEKFNPILLLILCHLGIITASNAQDKSRLSFSEFSAYYSNGTMSGGSKKTAIGNTVGLVANYNAPYKDYDENELVLGYSANFCGGWNLTKGKAARYGADIGIWSSKLLTKNVEVGAQYSFLGVYSYQNISFFGSSFQAAVKIFGAQLTYSREGEGAIFGFIKPKTSGAGANALGLKYFLYKNLAVGCRYTSYPLNKEYAVSVSYIPF</sequence>
<evidence type="ECO:0008006" key="4">
    <source>
        <dbReference type="Google" id="ProtNLM"/>
    </source>
</evidence>
<dbReference type="AlphaFoldDB" id="A0A419SBM0"/>
<accession>A0A419SBM0</accession>
<evidence type="ECO:0000256" key="1">
    <source>
        <dbReference type="SAM" id="SignalP"/>
    </source>
</evidence>
<keyword evidence="3" id="KW-1185">Reference proteome</keyword>
<gene>
    <name evidence="2" type="ORF">BCY91_00900</name>
</gene>
<dbReference type="Proteomes" id="UP000283433">
    <property type="component" value="Unassembled WGS sequence"/>
</dbReference>
<keyword evidence="1" id="KW-0732">Signal</keyword>
<reference evidence="2 3" key="1">
    <citation type="submission" date="2016-07" db="EMBL/GenBank/DDBJ databases">
        <title>Genome of Pelobium manganitolerans.</title>
        <authorList>
            <person name="Wu S."/>
            <person name="Wang G."/>
        </authorList>
    </citation>
    <scope>NUCLEOTIDE SEQUENCE [LARGE SCALE GENOMIC DNA]</scope>
    <source>
        <strain evidence="2 3">YS-25</strain>
    </source>
</reference>
<dbReference type="EMBL" id="MBTA01000001">
    <property type="protein sequence ID" value="RKD20215.1"/>
    <property type="molecule type" value="Genomic_DNA"/>
</dbReference>
<feature type="signal peptide" evidence="1">
    <location>
        <begin position="1"/>
        <end position="26"/>
    </location>
</feature>
<evidence type="ECO:0000313" key="2">
    <source>
        <dbReference type="EMBL" id="RKD20215.1"/>
    </source>
</evidence>
<proteinExistence type="predicted"/>
<evidence type="ECO:0000313" key="3">
    <source>
        <dbReference type="Proteomes" id="UP000283433"/>
    </source>
</evidence>
<comment type="caution">
    <text evidence="2">The sequence shown here is derived from an EMBL/GenBank/DDBJ whole genome shotgun (WGS) entry which is preliminary data.</text>
</comment>
<dbReference type="OrthoDB" id="9836239at2"/>
<protein>
    <recommendedName>
        <fullName evidence="4">Outer membrane protein beta-barrel domain-containing protein</fullName>
    </recommendedName>
</protein>
<feature type="chain" id="PRO_5019362522" description="Outer membrane protein beta-barrel domain-containing protein" evidence="1">
    <location>
        <begin position="27"/>
        <end position="210"/>
    </location>
</feature>
<name>A0A419SBM0_9SPHI</name>
<organism evidence="2 3">
    <name type="scientific">Pelobium manganitolerans</name>
    <dbReference type="NCBI Taxonomy" id="1842495"/>
    <lineage>
        <taxon>Bacteria</taxon>
        <taxon>Pseudomonadati</taxon>
        <taxon>Bacteroidota</taxon>
        <taxon>Sphingobacteriia</taxon>
        <taxon>Sphingobacteriales</taxon>
        <taxon>Sphingobacteriaceae</taxon>
        <taxon>Pelobium</taxon>
    </lineage>
</organism>